<gene>
    <name evidence="6" type="ORF">QVD17_33852</name>
</gene>
<evidence type="ECO:0000256" key="4">
    <source>
        <dbReference type="SAM" id="MobiDB-lite"/>
    </source>
</evidence>
<dbReference type="PROSITE" id="PS51050">
    <property type="entry name" value="ZF_CW"/>
    <property type="match status" value="1"/>
</dbReference>
<evidence type="ECO:0000256" key="2">
    <source>
        <dbReference type="ARBA" id="ARBA00022771"/>
    </source>
</evidence>
<comment type="caution">
    <text evidence="6">The sequence shown here is derived from an EMBL/GenBank/DDBJ whole genome shotgun (WGS) entry which is preliminary data.</text>
</comment>
<reference evidence="6" key="1">
    <citation type="journal article" date="2023" name="bioRxiv">
        <title>Improved chromosome-level genome assembly for marigold (Tagetes erecta).</title>
        <authorList>
            <person name="Jiang F."/>
            <person name="Yuan L."/>
            <person name="Wang S."/>
            <person name="Wang H."/>
            <person name="Xu D."/>
            <person name="Wang A."/>
            <person name="Fan W."/>
        </authorList>
    </citation>
    <scope>NUCLEOTIDE SEQUENCE</scope>
    <source>
        <strain evidence="6">WSJ</strain>
        <tissue evidence="6">Leaf</tissue>
    </source>
</reference>
<sequence length="1218" mass="133287">MQQQFIQGSSTTHLHFLLFSTNSSTNNSISCSLIWMISVRSRDERKGLSSRYCFEGQKMEFEGEIEEGEALFQNNYNYDYNININDGDDDDNNDDDDSRIDPDVSLSYIDEKIQNVLGHCQKDFEGGVSAENLGAKFGGYGSFLPTYQRSPACPNPNTHSTDLNFTAPISPNNAHIKAGNQNFVSQSNASHPVRNGPASSRTRSGSAPRRSKSNGKMKQEVDTSCGNKQKSITDFVNDSDQKSLKVRIKMGSDKMFAKGNAEIYSGLGLDVSPSSSMEASPVNSDGFFHGSQDVPDESPTSILEMMTSFPVSGSLLLSPLPYDVLHLTEKKSENDSCGPVHKGSQDSTVTAVHGSDLIKADQNVVGEKSKSTEKNSVSMESTNDVLPKKETSVDNFVPGSNKTSSSGGKRKAEGGLKNESSTSKTKKNDNGSKSYSEESKKNIGKVKETYKDFFGELDLEQEDNEEMGLEKPLEGINVQHTPENNSSLEGKLHGKRSQKPSSSTIGNKLESDVAVSTVVPVVNEDWVFCDKCEKWRLLPPGVNPGSLPERWICSMLDWLPGMNRCSISEEETTKATTALFLGPSVQGSQHVHPDGAHFAAMSLDETHQHLSSQIPSSGVKKKLASKDLPDEAKRDGPSMSSNSSKKKLHTSNKTRSLNGVNQSPLVNDVAFQDSGRSRDVVVEKDRLKQKESNKLCENFADEGRNIHHHKTGSKRESTQDLPKSFKKVKADGDGGSSYMGKIDKRDVGKKRKKINEIDGTGKNVKETSESINTKEKKARVLKSSDEGTPASKIKNIKDVNVPHSSRENMVRAATSSSSKVSGSHKSKTNNQESKGSPVESVSSSPMRILNVRGVDPLTNNVDAQPHEEKSKGGRSKSKELLLNKNAVDAVSVQDSKKPSKKDVSIKGKSNSLQPMGQGETERKENAGTNMSMKALKHDKKGQNQNGNQHLSIKNPTPEKPKDRSLDPTAVLVRDLSNQATTNALREATNLKHMADRVKNAGSSLESRALYMEATLKFLHVASLFESCHSQTGRYGDMIQSKSIYSSTTKLCEYCAHEYERTKETTTASLAYKCMEVCYMKVVYFSHSTANKDVNELQASLHIRPTGESPSSSASASDLDNLNNLAAADKGALVKGVNQVAGNHIIAAKNKPSFTRILEFTQNVNSAMEASRKSRIAFAASSSKEEAVLTAIKRALDFNFHDVEELLHRVRMAMEIINR</sequence>
<evidence type="ECO:0000259" key="5">
    <source>
        <dbReference type="PROSITE" id="PS51050"/>
    </source>
</evidence>
<evidence type="ECO:0000256" key="3">
    <source>
        <dbReference type="ARBA" id="ARBA00022833"/>
    </source>
</evidence>
<feature type="compositionally biased region" description="Polar residues" evidence="4">
    <location>
        <begin position="374"/>
        <end position="384"/>
    </location>
</feature>
<keyword evidence="3" id="KW-0862">Zinc</keyword>
<dbReference type="InterPro" id="IPR011124">
    <property type="entry name" value="Znf_CW"/>
</dbReference>
<dbReference type="Pfam" id="PF24756">
    <property type="entry name" value="THD_CWZF3-5-7"/>
    <property type="match status" value="1"/>
</dbReference>
<feature type="region of interest" description="Disordered" evidence="4">
    <location>
        <begin position="186"/>
        <end position="225"/>
    </location>
</feature>
<feature type="compositionally biased region" description="Basic and acidic residues" evidence="4">
    <location>
        <begin position="763"/>
        <end position="775"/>
    </location>
</feature>
<protein>
    <recommendedName>
        <fullName evidence="5">CW-type domain-containing protein</fullName>
    </recommendedName>
</protein>
<evidence type="ECO:0000313" key="7">
    <source>
        <dbReference type="Proteomes" id="UP001229421"/>
    </source>
</evidence>
<dbReference type="Pfam" id="PF07496">
    <property type="entry name" value="zf-CW"/>
    <property type="match status" value="1"/>
</dbReference>
<feature type="region of interest" description="Disordered" evidence="4">
    <location>
        <begin position="607"/>
        <end position="671"/>
    </location>
</feature>
<feature type="compositionally biased region" description="Polar residues" evidence="4">
    <location>
        <begin position="942"/>
        <end position="954"/>
    </location>
</feature>
<feature type="compositionally biased region" description="Basic and acidic residues" evidence="4">
    <location>
        <begin position="894"/>
        <end position="905"/>
    </location>
</feature>
<dbReference type="InterPro" id="IPR056406">
    <property type="entry name" value="THD_CWZF3/5/7"/>
</dbReference>
<feature type="domain" description="CW-type" evidence="5">
    <location>
        <begin position="520"/>
        <end position="573"/>
    </location>
</feature>
<feature type="compositionally biased region" description="Polar residues" evidence="4">
    <location>
        <begin position="478"/>
        <end position="488"/>
    </location>
</feature>
<dbReference type="PANTHER" id="PTHR46524:SF15">
    <property type="entry name" value="ZINC FINGER, CW-TYPE-RELATED"/>
    <property type="match status" value="1"/>
</dbReference>
<name>A0AAD8JZ80_TARER</name>
<accession>A0AAD8JZ80</accession>
<feature type="compositionally biased region" description="Polar residues" evidence="4">
    <location>
        <begin position="653"/>
        <end position="665"/>
    </location>
</feature>
<keyword evidence="2" id="KW-0863">Zinc-finger</keyword>
<feature type="region of interest" description="Disordered" evidence="4">
    <location>
        <begin position="703"/>
        <end position="964"/>
    </location>
</feature>
<proteinExistence type="predicted"/>
<evidence type="ECO:0000313" key="6">
    <source>
        <dbReference type="EMBL" id="KAK1412523.1"/>
    </source>
</evidence>
<keyword evidence="1" id="KW-0479">Metal-binding</keyword>
<dbReference type="InterPro" id="IPR055300">
    <property type="entry name" value="CWZF3/5/7"/>
</dbReference>
<dbReference type="Proteomes" id="UP001229421">
    <property type="component" value="Unassembled WGS sequence"/>
</dbReference>
<dbReference type="Gene3D" id="3.30.40.100">
    <property type="match status" value="1"/>
</dbReference>
<feature type="compositionally biased region" description="Basic and acidic residues" evidence="4">
    <location>
        <begin position="864"/>
        <end position="881"/>
    </location>
</feature>
<dbReference type="AlphaFoldDB" id="A0AAD8JZ80"/>
<feature type="region of interest" description="Disordered" evidence="4">
    <location>
        <begin position="358"/>
        <end position="441"/>
    </location>
</feature>
<dbReference type="PANTHER" id="PTHR46524">
    <property type="entry name" value="CW-TYPE ZINC FINGER"/>
    <property type="match status" value="1"/>
</dbReference>
<feature type="compositionally biased region" description="Basic and acidic residues" evidence="4">
    <location>
        <begin position="624"/>
        <end position="636"/>
    </location>
</feature>
<dbReference type="GO" id="GO:0008270">
    <property type="term" value="F:zinc ion binding"/>
    <property type="evidence" value="ECO:0007669"/>
    <property type="project" value="UniProtKB-KW"/>
</dbReference>
<feature type="compositionally biased region" description="Low complexity" evidence="4">
    <location>
        <begin position="832"/>
        <end position="845"/>
    </location>
</feature>
<evidence type="ECO:0000256" key="1">
    <source>
        <dbReference type="ARBA" id="ARBA00022723"/>
    </source>
</evidence>
<organism evidence="6 7">
    <name type="scientific">Tagetes erecta</name>
    <name type="common">African marigold</name>
    <dbReference type="NCBI Taxonomy" id="13708"/>
    <lineage>
        <taxon>Eukaryota</taxon>
        <taxon>Viridiplantae</taxon>
        <taxon>Streptophyta</taxon>
        <taxon>Embryophyta</taxon>
        <taxon>Tracheophyta</taxon>
        <taxon>Spermatophyta</taxon>
        <taxon>Magnoliopsida</taxon>
        <taxon>eudicotyledons</taxon>
        <taxon>Gunneridae</taxon>
        <taxon>Pentapetalae</taxon>
        <taxon>asterids</taxon>
        <taxon>campanulids</taxon>
        <taxon>Asterales</taxon>
        <taxon>Asteraceae</taxon>
        <taxon>Asteroideae</taxon>
        <taxon>Heliantheae alliance</taxon>
        <taxon>Tageteae</taxon>
        <taxon>Tagetes</taxon>
    </lineage>
</organism>
<dbReference type="EMBL" id="JAUHHV010000009">
    <property type="protein sequence ID" value="KAK1412523.1"/>
    <property type="molecule type" value="Genomic_DNA"/>
</dbReference>
<feature type="compositionally biased region" description="Polar residues" evidence="4">
    <location>
        <begin position="398"/>
        <end position="407"/>
    </location>
</feature>
<feature type="region of interest" description="Disordered" evidence="4">
    <location>
        <begin position="475"/>
        <end position="506"/>
    </location>
</feature>
<feature type="compositionally biased region" description="Basic and acidic residues" evidence="4">
    <location>
        <begin position="426"/>
        <end position="441"/>
    </location>
</feature>
<keyword evidence="7" id="KW-1185">Reference proteome</keyword>